<dbReference type="InterPro" id="IPR059033">
    <property type="entry name" value="C144_05_dom"/>
</dbReference>
<keyword evidence="12" id="KW-1185">Reference proteome</keyword>
<dbReference type="InterPro" id="IPR049730">
    <property type="entry name" value="SNF2/RAD54-like_C"/>
</dbReference>
<dbReference type="GO" id="GO:0008270">
    <property type="term" value="F:zinc ion binding"/>
    <property type="evidence" value="ECO:0007669"/>
    <property type="project" value="UniProtKB-KW"/>
</dbReference>
<feature type="domain" description="RING-type" evidence="9">
    <location>
        <begin position="1394"/>
        <end position="1433"/>
    </location>
</feature>
<feature type="domain" description="Helicase ATP-binding" evidence="10">
    <location>
        <begin position="496"/>
        <end position="747"/>
    </location>
</feature>
<feature type="compositionally biased region" description="Basic and acidic residues" evidence="8">
    <location>
        <begin position="1008"/>
        <end position="1017"/>
    </location>
</feature>
<keyword evidence="4" id="KW-0378">Hydrolase</keyword>
<dbReference type="InterPro" id="IPR013083">
    <property type="entry name" value="Znf_RING/FYVE/PHD"/>
</dbReference>
<dbReference type="OrthoDB" id="5330228at2759"/>
<dbReference type="EMBL" id="KN839847">
    <property type="protein sequence ID" value="KIJ64355.1"/>
    <property type="molecule type" value="Genomic_DNA"/>
</dbReference>
<dbReference type="CDD" id="cd18793">
    <property type="entry name" value="SF2_C_SNF"/>
    <property type="match status" value="1"/>
</dbReference>
<evidence type="ECO:0000256" key="1">
    <source>
        <dbReference type="ARBA" id="ARBA00022723"/>
    </source>
</evidence>
<evidence type="ECO:0000256" key="2">
    <source>
        <dbReference type="ARBA" id="ARBA00022741"/>
    </source>
</evidence>
<proteinExistence type="predicted"/>
<dbReference type="CDD" id="cd16449">
    <property type="entry name" value="RING-HC"/>
    <property type="match status" value="1"/>
</dbReference>
<keyword evidence="3 7" id="KW-0863">Zinc-finger</keyword>
<dbReference type="Pfam" id="PF00097">
    <property type="entry name" value="zf-C3HC4"/>
    <property type="match status" value="1"/>
</dbReference>
<dbReference type="Proteomes" id="UP000053820">
    <property type="component" value="Unassembled WGS sequence"/>
</dbReference>
<dbReference type="InterPro" id="IPR027417">
    <property type="entry name" value="P-loop_NTPase"/>
</dbReference>
<protein>
    <recommendedName>
        <fullName evidence="13">RING-type domain-containing protein</fullName>
    </recommendedName>
</protein>
<dbReference type="SUPFAM" id="SSF52540">
    <property type="entry name" value="P-loop containing nucleoside triphosphate hydrolases"/>
    <property type="match status" value="2"/>
</dbReference>
<evidence type="ECO:0000313" key="12">
    <source>
        <dbReference type="Proteomes" id="UP000053820"/>
    </source>
</evidence>
<dbReference type="InterPro" id="IPR052583">
    <property type="entry name" value="ATP-helicase/E3_Ub-Ligase"/>
</dbReference>
<evidence type="ECO:0000256" key="3">
    <source>
        <dbReference type="ARBA" id="ARBA00022771"/>
    </source>
</evidence>
<dbReference type="PROSITE" id="PS00518">
    <property type="entry name" value="ZF_RING_1"/>
    <property type="match status" value="1"/>
</dbReference>
<evidence type="ECO:0000256" key="7">
    <source>
        <dbReference type="PROSITE-ProRule" id="PRU00175"/>
    </source>
</evidence>
<dbReference type="PANTHER" id="PTHR45865:SF1">
    <property type="entry name" value="E3 UBIQUITIN-PROTEIN LIGASE SHPRH"/>
    <property type="match status" value="1"/>
</dbReference>
<feature type="region of interest" description="Disordered" evidence="8">
    <location>
        <begin position="964"/>
        <end position="1017"/>
    </location>
</feature>
<dbReference type="HOGENOM" id="CLU_001592_2_1_1"/>
<dbReference type="Pfam" id="PF26021">
    <property type="entry name" value="Ferritin_C144_05"/>
    <property type="match status" value="1"/>
</dbReference>
<dbReference type="InterPro" id="IPR001841">
    <property type="entry name" value="Znf_RING"/>
</dbReference>
<dbReference type="InterPro" id="IPR038718">
    <property type="entry name" value="SNF2-like_sf"/>
</dbReference>
<dbReference type="InterPro" id="IPR017907">
    <property type="entry name" value="Znf_RING_CS"/>
</dbReference>
<dbReference type="PROSITE" id="PS51192">
    <property type="entry name" value="HELICASE_ATP_BIND_1"/>
    <property type="match status" value="1"/>
</dbReference>
<dbReference type="Pfam" id="PF00176">
    <property type="entry name" value="SNF2-rel_dom"/>
    <property type="match status" value="1"/>
</dbReference>
<feature type="compositionally biased region" description="Basic and acidic residues" evidence="8">
    <location>
        <begin position="980"/>
        <end position="989"/>
    </location>
</feature>
<feature type="compositionally biased region" description="Basic and acidic residues" evidence="8">
    <location>
        <begin position="105"/>
        <end position="118"/>
    </location>
</feature>
<feature type="region of interest" description="Disordered" evidence="8">
    <location>
        <begin position="58"/>
        <end position="131"/>
    </location>
</feature>
<keyword evidence="2" id="KW-0547">Nucleotide-binding</keyword>
<evidence type="ECO:0000259" key="10">
    <source>
        <dbReference type="PROSITE" id="PS51192"/>
    </source>
</evidence>
<dbReference type="InterPro" id="IPR014001">
    <property type="entry name" value="Helicase_ATP-bd"/>
</dbReference>
<evidence type="ECO:0000256" key="8">
    <source>
        <dbReference type="SAM" id="MobiDB-lite"/>
    </source>
</evidence>
<dbReference type="SUPFAM" id="SSF57850">
    <property type="entry name" value="RING/U-box"/>
    <property type="match status" value="1"/>
</dbReference>
<feature type="compositionally biased region" description="Acidic residues" evidence="8">
    <location>
        <begin position="119"/>
        <end position="131"/>
    </location>
</feature>
<evidence type="ECO:0008006" key="13">
    <source>
        <dbReference type="Google" id="ProtNLM"/>
    </source>
</evidence>
<feature type="compositionally biased region" description="Acidic residues" evidence="8">
    <location>
        <begin position="64"/>
        <end position="85"/>
    </location>
</feature>
<dbReference type="PROSITE" id="PS50089">
    <property type="entry name" value="ZF_RING_2"/>
    <property type="match status" value="1"/>
</dbReference>
<feature type="region of interest" description="Disordered" evidence="8">
    <location>
        <begin position="600"/>
        <end position="633"/>
    </location>
</feature>
<evidence type="ECO:0000256" key="5">
    <source>
        <dbReference type="ARBA" id="ARBA00022833"/>
    </source>
</evidence>
<dbReference type="InterPro" id="IPR018957">
    <property type="entry name" value="Znf_C3HC4_RING-type"/>
</dbReference>
<evidence type="ECO:0000313" key="11">
    <source>
        <dbReference type="EMBL" id="KIJ64355.1"/>
    </source>
</evidence>
<dbReference type="GO" id="GO:0000209">
    <property type="term" value="P:protein polyubiquitination"/>
    <property type="evidence" value="ECO:0007669"/>
    <property type="project" value="TreeGrafter"/>
</dbReference>
<reference evidence="11 12" key="1">
    <citation type="submission" date="2014-04" db="EMBL/GenBank/DDBJ databases">
        <title>Evolutionary Origins and Diversification of the Mycorrhizal Mutualists.</title>
        <authorList>
            <consortium name="DOE Joint Genome Institute"/>
            <consortium name="Mycorrhizal Genomics Consortium"/>
            <person name="Kohler A."/>
            <person name="Kuo A."/>
            <person name="Nagy L.G."/>
            <person name="Floudas D."/>
            <person name="Copeland A."/>
            <person name="Barry K.W."/>
            <person name="Cichocki N."/>
            <person name="Veneault-Fourrey C."/>
            <person name="LaButti K."/>
            <person name="Lindquist E.A."/>
            <person name="Lipzen A."/>
            <person name="Lundell T."/>
            <person name="Morin E."/>
            <person name="Murat C."/>
            <person name="Riley R."/>
            <person name="Ohm R."/>
            <person name="Sun H."/>
            <person name="Tunlid A."/>
            <person name="Henrissat B."/>
            <person name="Grigoriev I.V."/>
            <person name="Hibbett D.S."/>
            <person name="Martin F."/>
        </authorList>
    </citation>
    <scope>NUCLEOTIDE SEQUENCE [LARGE SCALE GENOMIC DNA]</scope>
    <source>
        <strain evidence="11 12">MD-312</strain>
    </source>
</reference>
<sequence>MEIGMDSAPIIHQTESLRRKPSYYWPEVVDHSYGQWKSKNEFRPALNLNTLISLLDPKKQGEVSDADGDDQDDVEEPPASSEDDAYGVGDKRQLSSSSSRPQKRIRLDDDPDADFHASDEEEIGDGEGIIDPDDQQIYPSFWEHFRDVISEPSFSSDVSFLNVHNFSIESRYTTFTPDSGENATHYANARSARKWGWVNQEKRLLTLLEARRKDPSLSNSIPLGRIYLLNYLTRLLALSSPPADPDCPFPETIKEVSENWLCLLPDVPWPDGFSSEDLASLDISSPDGAHADFITACSVLQAKCSPSRLKVEMGMTLEVLPKGSFDPTKGEMGFVLKVGVEISLPVPTIYTPFEGGSSQRRINELENLQRRLMSWLSRTPLFPAPSSPNEANTEESTIPFFLSTLRPAPPLPPGVSYELIQPDALQATLLPFQRRSVCWMLEREGKRVTADGFVASIGESSTDTREVEMPPFWTRIQLAGQKHFYNRLTSAVSPSLPEWHRALGGILAEEPGLGKTMECISLMLLNPAPERKPTNKKWDPGAQLYVGEIKTTLIITPPPLAPQWADELATYAPDLKVLIYEGWTKVGVPVLDEDAVRVKNGGAKQKGKGKRKDEEMEDVGTPASGSNGTLTPNDAPLTWPSYINQYDVCITTYPILRSDTSVARAPPSRSRRADVEYGLEERVRQRSPLVAVEWYRVIMDEVQAMGGGKSEEMVSLIPRVSSFAVSGTPARAQVADLIRVLRFLRVDDLVAPARMWKRLVGRGCRELFAELFGGAGVRTLKAAVKDELTIPEQQRYLVSIELGRVERHVYDQAVEDALVELELDARGVAAYEGWQVDAGVLRNVLRRLRGICTHPQVGQLQRPGDKLNKTNALKSIGDVLEMMRDQNWRNLMDDRKAKIQAHVRLAQLQQHREADLDRYQRALEYLLTAQTEANDLIAEIQGAIAAHHEKGETLKKEAEALRESRTLPAANTDPTGADQGKGKQKESTRDLTPFTDSPSEEDEDDIEDRGLPKTPLGEEHRIKRGALQARLRECLIVLHRVKFLMGDVYHVLGAMHGEKEDEAYAGAEAMRKALLKTTEESANKAMRRLRADATSRGVNERALQIALPFLAGGGIRSTDLFDEANEIIEDSLNEQSALLWQWRTKIIDLLTQKLTSAGEQADGEEYSRTLDTQGEAEVYLQAYAALLADRREAIAAERTLLAAHDAREKKTRKTKAALAAAQLEPNDDLEIPEDIDVQPQHEVLHKKLMEERKEIHVLSSGRALKSIMVDLAGVAAGVRKDTDPEKTIARDGAASLRALITSQVGIMDKLDADLAQLRKVFNDRIVYFRQLQEISDTVAEVIWDGSVDDAMEATKTEQTDLGNKINTGRARQRYLDHLAKNKEDGTMDEDDECCILCRCEFTRGFITQCAHVFCEGCMKAWLARRQRACPVCRVAIDPNQLQRFAVKGDQPPPSKPILANGEVAPTSRREIQYNMINPTLFADIQTMESNGSYGSKIQTLVRHLLYIQLAEPGAKSIVFSAWADSLTIIEHALHHNNIPCLRLDKDRGKGKDSGAKRFRIDPDLQVLLLHGAIARIDRMGQTQATEVFCYYAEDTVEKNILDLAARQGLSLYTKDNSAGSVNVTSFAMDSEKKLIDSPKKGGKNGQSAQKGDFIFKVNDMLAILFPHMFEDIEFLLPQNADQEQSSNSGVRDVVMGYSHINAEAGPSRIAS</sequence>
<feature type="compositionally biased region" description="Acidic residues" evidence="8">
    <location>
        <begin position="998"/>
        <end position="1007"/>
    </location>
</feature>
<accession>A0A0C9W0P8</accession>
<organism evidence="11 12">
    <name type="scientific">Hydnomerulius pinastri MD-312</name>
    <dbReference type="NCBI Taxonomy" id="994086"/>
    <lineage>
        <taxon>Eukaryota</taxon>
        <taxon>Fungi</taxon>
        <taxon>Dikarya</taxon>
        <taxon>Basidiomycota</taxon>
        <taxon>Agaricomycotina</taxon>
        <taxon>Agaricomycetes</taxon>
        <taxon>Agaricomycetidae</taxon>
        <taxon>Boletales</taxon>
        <taxon>Boletales incertae sedis</taxon>
        <taxon>Leucogyrophana</taxon>
    </lineage>
</organism>
<dbReference type="GO" id="GO:0061630">
    <property type="term" value="F:ubiquitin protein ligase activity"/>
    <property type="evidence" value="ECO:0007669"/>
    <property type="project" value="TreeGrafter"/>
</dbReference>
<dbReference type="GO" id="GO:0006974">
    <property type="term" value="P:DNA damage response"/>
    <property type="evidence" value="ECO:0007669"/>
    <property type="project" value="TreeGrafter"/>
</dbReference>
<name>A0A0C9W0P8_9AGAM</name>
<dbReference type="Gene3D" id="3.30.40.10">
    <property type="entry name" value="Zinc/RING finger domain, C3HC4 (zinc finger)"/>
    <property type="match status" value="1"/>
</dbReference>
<dbReference type="PANTHER" id="PTHR45865">
    <property type="entry name" value="E3 UBIQUITIN-PROTEIN LIGASE SHPRH FAMILY MEMBER"/>
    <property type="match status" value="1"/>
</dbReference>
<dbReference type="GO" id="GO:0005634">
    <property type="term" value="C:nucleus"/>
    <property type="evidence" value="ECO:0007669"/>
    <property type="project" value="TreeGrafter"/>
</dbReference>
<feature type="compositionally biased region" description="Polar residues" evidence="8">
    <location>
        <begin position="623"/>
        <end position="632"/>
    </location>
</feature>
<dbReference type="Gene3D" id="3.40.50.10810">
    <property type="entry name" value="Tandem AAA-ATPase domain"/>
    <property type="match status" value="2"/>
</dbReference>
<dbReference type="SMART" id="SM00487">
    <property type="entry name" value="DEXDc"/>
    <property type="match status" value="1"/>
</dbReference>
<keyword evidence="5" id="KW-0862">Zinc</keyword>
<evidence type="ECO:0000256" key="4">
    <source>
        <dbReference type="ARBA" id="ARBA00022801"/>
    </source>
</evidence>
<dbReference type="InterPro" id="IPR000330">
    <property type="entry name" value="SNF2_N"/>
</dbReference>
<keyword evidence="6" id="KW-0067">ATP-binding</keyword>
<dbReference type="SMART" id="SM00184">
    <property type="entry name" value="RING"/>
    <property type="match status" value="1"/>
</dbReference>
<dbReference type="GO" id="GO:0005524">
    <property type="term" value="F:ATP binding"/>
    <property type="evidence" value="ECO:0007669"/>
    <property type="project" value="InterPro"/>
</dbReference>
<gene>
    <name evidence="11" type="ORF">HYDPIDRAFT_154792</name>
</gene>
<evidence type="ECO:0000259" key="9">
    <source>
        <dbReference type="PROSITE" id="PS50089"/>
    </source>
</evidence>
<evidence type="ECO:0000256" key="6">
    <source>
        <dbReference type="ARBA" id="ARBA00022840"/>
    </source>
</evidence>
<dbReference type="GO" id="GO:0016787">
    <property type="term" value="F:hydrolase activity"/>
    <property type="evidence" value="ECO:0007669"/>
    <property type="project" value="UniProtKB-KW"/>
</dbReference>
<keyword evidence="1" id="KW-0479">Metal-binding</keyword>
<dbReference type="Gene3D" id="3.40.50.300">
    <property type="entry name" value="P-loop containing nucleotide triphosphate hydrolases"/>
    <property type="match status" value="2"/>
</dbReference>